<feature type="region of interest" description="Disordered" evidence="1">
    <location>
        <begin position="171"/>
        <end position="193"/>
    </location>
</feature>
<dbReference type="SUPFAM" id="SSF49265">
    <property type="entry name" value="Fibronectin type III"/>
    <property type="match status" value="1"/>
</dbReference>
<dbReference type="PANTHER" id="PTHR14131:SF5">
    <property type="entry name" value="ANOSMIN-1"/>
    <property type="match status" value="1"/>
</dbReference>
<dbReference type="WBParaSite" id="scaffold15200_cov199.g17788">
    <property type="protein sequence ID" value="scaffold15200_cov199.g17788"/>
    <property type="gene ID" value="scaffold15200_cov199.g17788"/>
</dbReference>
<feature type="compositionally biased region" description="Acidic residues" evidence="1">
    <location>
        <begin position="177"/>
        <end position="190"/>
    </location>
</feature>
<evidence type="ECO:0000313" key="4">
    <source>
        <dbReference type="WBParaSite" id="scaffold15200_cov199.g17788"/>
    </source>
</evidence>
<dbReference type="PANTHER" id="PTHR14131">
    <property type="entry name" value="ANOSMIN"/>
    <property type="match status" value="1"/>
</dbReference>
<accession>A0A915LRY8</accession>
<proteinExistence type="predicted"/>
<organism evidence="3 4">
    <name type="scientific">Meloidogyne javanica</name>
    <name type="common">Root-knot nematode worm</name>
    <dbReference type="NCBI Taxonomy" id="6303"/>
    <lineage>
        <taxon>Eukaryota</taxon>
        <taxon>Metazoa</taxon>
        <taxon>Ecdysozoa</taxon>
        <taxon>Nematoda</taxon>
        <taxon>Chromadorea</taxon>
        <taxon>Rhabditida</taxon>
        <taxon>Tylenchina</taxon>
        <taxon>Tylenchomorpha</taxon>
        <taxon>Tylenchoidea</taxon>
        <taxon>Meloidogynidae</taxon>
        <taxon>Meloidogyninae</taxon>
        <taxon>Meloidogyne</taxon>
        <taxon>Meloidogyne incognita group</taxon>
    </lineage>
</organism>
<feature type="domain" description="Fibronectin type-III" evidence="2">
    <location>
        <begin position="1"/>
        <end position="107"/>
    </location>
</feature>
<dbReference type="GO" id="GO:0030182">
    <property type="term" value="P:neuron differentiation"/>
    <property type="evidence" value="ECO:0007669"/>
    <property type="project" value="TreeGrafter"/>
</dbReference>
<dbReference type="Proteomes" id="UP000887561">
    <property type="component" value="Unplaced"/>
</dbReference>
<dbReference type="PROSITE" id="PS50853">
    <property type="entry name" value="FN3"/>
    <property type="match status" value="1"/>
</dbReference>
<dbReference type="InterPro" id="IPR013783">
    <property type="entry name" value="Ig-like_fold"/>
</dbReference>
<evidence type="ECO:0000313" key="3">
    <source>
        <dbReference type="Proteomes" id="UP000887561"/>
    </source>
</evidence>
<name>A0A915LRY8_MELJA</name>
<reference evidence="4" key="1">
    <citation type="submission" date="2022-11" db="UniProtKB">
        <authorList>
            <consortium name="WormBaseParasite"/>
        </authorList>
    </citation>
    <scope>IDENTIFICATION</scope>
</reference>
<dbReference type="Gene3D" id="2.60.40.10">
    <property type="entry name" value="Immunoglobulins"/>
    <property type="match status" value="2"/>
</dbReference>
<evidence type="ECO:0000259" key="2">
    <source>
        <dbReference type="PROSITE" id="PS50853"/>
    </source>
</evidence>
<keyword evidence="3" id="KW-1185">Reference proteome</keyword>
<dbReference type="InterPro" id="IPR036116">
    <property type="entry name" value="FN3_sf"/>
</dbReference>
<sequence length="477" mass="54804">MPEGITVQERKRKRSAILRWVMKRMTPQHTSTYANLFVIQWRWSLNKDPETMTPWQTVMVRNKMYAILKHLLTPGRYYLFRVAAVNVYGTYGFSQPSHPPFKLSKEVKSPSPPNNFTVLPLGDDIQSNTGEVAKIGWSPPISDIPIKDYRLSWWKTSLELAKVFELRQRRSSKGHDEDDYDGTELSEIDQEPLRRSLVLPSSTTKTQITGLEQNQVYIVELLATVDTAEGELRGEPAVLFLKTGATFQKKQSKNNSHVENLLPFSNEKNDFVEQSKNPQNLHYIAQVKTPFFEGNHLRTIISWNDHPSCTDNKLLENQLIARLTFSTLPCEQTLSDIPLPCKSSEDFGKRINWPYSNSDKLPALALPLNAETTTRSTKLSSNTGREWLPIEELIENSEGDKNNKEISTIESSKRLREDNEKWKKSAENDNQQDIQRLNCLATSLSTADCSWTWQRQFEPKNNHLIGFRTVLSSTLFR</sequence>
<dbReference type="InterPro" id="IPR042447">
    <property type="entry name" value="Anosmin-1"/>
</dbReference>
<dbReference type="AlphaFoldDB" id="A0A915LRY8"/>
<protein>
    <submittedName>
        <fullName evidence="4">Fibronectin type-III domain-containing protein</fullName>
    </submittedName>
</protein>
<dbReference type="InterPro" id="IPR003961">
    <property type="entry name" value="FN3_dom"/>
</dbReference>
<evidence type="ECO:0000256" key="1">
    <source>
        <dbReference type="SAM" id="MobiDB-lite"/>
    </source>
</evidence>
<dbReference type="GO" id="GO:0009986">
    <property type="term" value="C:cell surface"/>
    <property type="evidence" value="ECO:0007669"/>
    <property type="project" value="TreeGrafter"/>
</dbReference>
<dbReference type="CDD" id="cd00063">
    <property type="entry name" value="FN3"/>
    <property type="match status" value="1"/>
</dbReference>